<gene>
    <name evidence="1" type="ORF">AMORRO_LOCUS8379</name>
</gene>
<dbReference type="AlphaFoldDB" id="A0A9N9GLI8"/>
<protein>
    <submittedName>
        <fullName evidence="1">12259_t:CDS:1</fullName>
    </submittedName>
</protein>
<sequence>MSPAPYLPFDVISHILSNISKDKIRNFLPYLLINKDWCHASLCHIWANPFRDLLHGNKTLISTYLSCLKKSHLTTLKSKGFDLPQIQPLFNYASFLKQLDYVGFLLSVFGWCNLEQNGNSEQENISLIVKSLLHLFCDNSLHLNTLIIQTEEKKIYDEEYFLLLFEEDFREMLTPIRQITIHTHFSMERFFNGLSKHCRNVPPFNNSISASSWILSQNKLTSLTIFISCWDICVIINSITSQRKTLKHLKFDYVNFKNCHSQKDILECEKLEVLEFRNCRHLEDDLIEDLVGKVEEKNEGITRKLKNLKTLIRGKDCYEVS</sequence>
<comment type="caution">
    <text evidence="1">The sequence shown here is derived from an EMBL/GenBank/DDBJ whole genome shotgun (WGS) entry which is preliminary data.</text>
</comment>
<dbReference type="OrthoDB" id="2351194at2759"/>
<proteinExistence type="predicted"/>
<evidence type="ECO:0000313" key="1">
    <source>
        <dbReference type="EMBL" id="CAG8614564.1"/>
    </source>
</evidence>
<evidence type="ECO:0000313" key="2">
    <source>
        <dbReference type="Proteomes" id="UP000789342"/>
    </source>
</evidence>
<organism evidence="1 2">
    <name type="scientific">Acaulospora morrowiae</name>
    <dbReference type="NCBI Taxonomy" id="94023"/>
    <lineage>
        <taxon>Eukaryota</taxon>
        <taxon>Fungi</taxon>
        <taxon>Fungi incertae sedis</taxon>
        <taxon>Mucoromycota</taxon>
        <taxon>Glomeromycotina</taxon>
        <taxon>Glomeromycetes</taxon>
        <taxon>Diversisporales</taxon>
        <taxon>Acaulosporaceae</taxon>
        <taxon>Acaulospora</taxon>
    </lineage>
</organism>
<name>A0A9N9GLI8_9GLOM</name>
<accession>A0A9N9GLI8</accession>
<dbReference type="Proteomes" id="UP000789342">
    <property type="component" value="Unassembled WGS sequence"/>
</dbReference>
<dbReference type="EMBL" id="CAJVPV010007087">
    <property type="protein sequence ID" value="CAG8614564.1"/>
    <property type="molecule type" value="Genomic_DNA"/>
</dbReference>
<reference evidence="1" key="1">
    <citation type="submission" date="2021-06" db="EMBL/GenBank/DDBJ databases">
        <authorList>
            <person name="Kallberg Y."/>
            <person name="Tangrot J."/>
            <person name="Rosling A."/>
        </authorList>
    </citation>
    <scope>NUCLEOTIDE SEQUENCE</scope>
    <source>
        <strain evidence="1">CL551</strain>
    </source>
</reference>
<keyword evidence="2" id="KW-1185">Reference proteome</keyword>